<dbReference type="Pfam" id="PF00011">
    <property type="entry name" value="HSP20"/>
    <property type="match status" value="1"/>
</dbReference>
<reference evidence="5" key="1">
    <citation type="submission" date="2022-11" db="UniProtKB">
        <authorList>
            <consortium name="WormBaseParasite"/>
        </authorList>
    </citation>
    <scope>IDENTIFICATION</scope>
</reference>
<name>A0A914HK71_GLORO</name>
<dbReference type="GO" id="GO:0051082">
    <property type="term" value="F:unfolded protein binding"/>
    <property type="evidence" value="ECO:0007669"/>
    <property type="project" value="TreeGrafter"/>
</dbReference>
<dbReference type="PANTHER" id="PTHR45640:SF6">
    <property type="entry name" value="HEAT-SHOCK PROTEIN 12.1"/>
    <property type="match status" value="1"/>
</dbReference>
<evidence type="ECO:0000313" key="4">
    <source>
        <dbReference type="Proteomes" id="UP000887572"/>
    </source>
</evidence>
<dbReference type="PRINTS" id="PR00299">
    <property type="entry name" value="ACRYSTALLIN"/>
</dbReference>
<evidence type="ECO:0000256" key="2">
    <source>
        <dbReference type="RuleBase" id="RU003616"/>
    </source>
</evidence>
<evidence type="ECO:0000259" key="3">
    <source>
        <dbReference type="PROSITE" id="PS01031"/>
    </source>
</evidence>
<accession>A0A914HK71</accession>
<dbReference type="AlphaFoldDB" id="A0A914HK71"/>
<dbReference type="InterPro" id="IPR001436">
    <property type="entry name" value="Alpha-crystallin/sHSP_animal"/>
</dbReference>
<dbReference type="WBParaSite" id="Gr19_v10_g2233.t1">
    <property type="protein sequence ID" value="Gr19_v10_g2233.t1"/>
    <property type="gene ID" value="Gr19_v10_g2233"/>
</dbReference>
<dbReference type="GO" id="GO:0005634">
    <property type="term" value="C:nucleus"/>
    <property type="evidence" value="ECO:0007669"/>
    <property type="project" value="TreeGrafter"/>
</dbReference>
<proteinExistence type="inferred from homology"/>
<dbReference type="PROSITE" id="PS01031">
    <property type="entry name" value="SHSP"/>
    <property type="match status" value="1"/>
</dbReference>
<dbReference type="Gene3D" id="2.60.40.790">
    <property type="match status" value="1"/>
</dbReference>
<protein>
    <submittedName>
        <fullName evidence="5">SHSP domain-containing protein</fullName>
    </submittedName>
</protein>
<dbReference type="GO" id="GO:0005737">
    <property type="term" value="C:cytoplasm"/>
    <property type="evidence" value="ECO:0007669"/>
    <property type="project" value="TreeGrafter"/>
</dbReference>
<comment type="similarity">
    <text evidence="1 2">Belongs to the small heat shock protein (HSP20) family.</text>
</comment>
<dbReference type="InterPro" id="IPR008978">
    <property type="entry name" value="HSP20-like_chaperone"/>
</dbReference>
<dbReference type="SUPFAM" id="SSF49764">
    <property type="entry name" value="HSP20-like chaperones"/>
    <property type="match status" value="1"/>
</dbReference>
<sequence>MSSMGTEAKNNTHFIIMEQIGVTHDFASDYWDWPLQHEDDLVRVVNEPDRWEVGLDAGFFAPNEIQVNRMGHSLYIHCKHDEREGEYGTTTREVQRSYKLPDDVDPKSIRSNFTRAGILRITGRKNRS</sequence>
<feature type="domain" description="SHSP" evidence="3">
    <location>
        <begin position="32"/>
        <end position="128"/>
    </location>
</feature>
<keyword evidence="4" id="KW-1185">Reference proteome</keyword>
<dbReference type="PANTHER" id="PTHR45640">
    <property type="entry name" value="HEAT SHOCK PROTEIN HSP-12.2-RELATED"/>
    <property type="match status" value="1"/>
</dbReference>
<evidence type="ECO:0000313" key="5">
    <source>
        <dbReference type="WBParaSite" id="Gr19_v10_g2233.t1"/>
    </source>
</evidence>
<dbReference type="GO" id="GO:0042026">
    <property type="term" value="P:protein refolding"/>
    <property type="evidence" value="ECO:0007669"/>
    <property type="project" value="TreeGrafter"/>
</dbReference>
<evidence type="ECO:0000256" key="1">
    <source>
        <dbReference type="PROSITE-ProRule" id="PRU00285"/>
    </source>
</evidence>
<dbReference type="GO" id="GO:0009408">
    <property type="term" value="P:response to heat"/>
    <property type="evidence" value="ECO:0007669"/>
    <property type="project" value="TreeGrafter"/>
</dbReference>
<organism evidence="4 5">
    <name type="scientific">Globodera rostochiensis</name>
    <name type="common">Golden nematode worm</name>
    <name type="synonym">Heterodera rostochiensis</name>
    <dbReference type="NCBI Taxonomy" id="31243"/>
    <lineage>
        <taxon>Eukaryota</taxon>
        <taxon>Metazoa</taxon>
        <taxon>Ecdysozoa</taxon>
        <taxon>Nematoda</taxon>
        <taxon>Chromadorea</taxon>
        <taxon>Rhabditida</taxon>
        <taxon>Tylenchina</taxon>
        <taxon>Tylenchomorpha</taxon>
        <taxon>Tylenchoidea</taxon>
        <taxon>Heteroderidae</taxon>
        <taxon>Heteroderinae</taxon>
        <taxon>Globodera</taxon>
    </lineage>
</organism>
<dbReference type="InterPro" id="IPR002068">
    <property type="entry name" value="A-crystallin/Hsp20_dom"/>
</dbReference>
<dbReference type="CDD" id="cd06526">
    <property type="entry name" value="metazoan_ACD"/>
    <property type="match status" value="1"/>
</dbReference>
<dbReference type="Proteomes" id="UP000887572">
    <property type="component" value="Unplaced"/>
</dbReference>